<dbReference type="GO" id="GO:0005975">
    <property type="term" value="P:carbohydrate metabolic process"/>
    <property type="evidence" value="ECO:0007669"/>
    <property type="project" value="InterPro"/>
</dbReference>
<dbReference type="Gene3D" id="3.20.20.370">
    <property type="entry name" value="Glycoside hydrolase/deacetylase"/>
    <property type="match status" value="1"/>
</dbReference>
<dbReference type="AlphaFoldDB" id="A0A2R4W2B1"/>
<gene>
    <name evidence="1" type="ORF">TDSAC_1613</name>
</gene>
<sequence length="253" mass="28251">MLVDLNSDVGESFGVYKYGSTEIIKFVSSVNIACGMHAGDPMVILKTVEIAEKNNVAIGAHPGYPDLIGFGRREFHMSKDELYAYTLYQIGSLYSFLRAKKLDIQHVKPHGSLYNKIAKDKNEAHAFLSAVRDFSKDLLVFLPPSSKSEEVALELGLKVVREGFLDRAYNSDGTLVARNIPGAILKDEDFVVRRAVDMILNKSLKTIDNKTITVDFQTFCVHSDTPGAENFVKKLLKVFSDNNILIKSAREWV</sequence>
<protein>
    <submittedName>
        <fullName evidence="1">UPF0271 protein</fullName>
    </submittedName>
</protein>
<dbReference type="KEGG" id="taci:TDSAC_1613"/>
<name>A0A2R4W2B1_THEAF</name>
<dbReference type="EMBL" id="CP020921">
    <property type="protein sequence ID" value="AWB10949.1"/>
    <property type="molecule type" value="Genomic_DNA"/>
</dbReference>
<dbReference type="InterPro" id="IPR005501">
    <property type="entry name" value="LamB/YcsF/PxpA-like"/>
</dbReference>
<dbReference type="Proteomes" id="UP000244792">
    <property type="component" value="Chromosome"/>
</dbReference>
<dbReference type="SUPFAM" id="SSF88713">
    <property type="entry name" value="Glycoside hydrolase/deacetylase"/>
    <property type="match status" value="1"/>
</dbReference>
<dbReference type="Pfam" id="PF03746">
    <property type="entry name" value="LamB_YcsF"/>
    <property type="match status" value="1"/>
</dbReference>
<evidence type="ECO:0000313" key="1">
    <source>
        <dbReference type="EMBL" id="AWB10949.1"/>
    </source>
</evidence>
<evidence type="ECO:0000313" key="2">
    <source>
        <dbReference type="Proteomes" id="UP000244792"/>
    </source>
</evidence>
<dbReference type="PANTHER" id="PTHR30292:SF0">
    <property type="entry name" value="5-OXOPROLINASE SUBUNIT A"/>
    <property type="match status" value="1"/>
</dbReference>
<reference evidence="1 2" key="1">
    <citation type="submission" date="2017-04" db="EMBL/GenBank/DDBJ databases">
        <title>Genomic insights into metabolism of Thermodesulfobium acidiphilum.</title>
        <authorList>
            <person name="Toshchakov S.V."/>
            <person name="Frolov E.N."/>
            <person name="Kublanov I.V."/>
            <person name="Samarov N.I."/>
            <person name="Novikov A."/>
            <person name="Lebedinsky A.V."/>
            <person name="Bonch-Osmolovskaya E.A."/>
            <person name="Chernyh N.A."/>
        </authorList>
    </citation>
    <scope>NUCLEOTIDE SEQUENCE [LARGE SCALE GENOMIC DNA]</scope>
    <source>
        <strain evidence="1 2">3127-1</strain>
    </source>
</reference>
<accession>A0A2R4W2B1</accession>
<organism evidence="1 2">
    <name type="scientific">Thermodesulfobium acidiphilum</name>
    <dbReference type="NCBI Taxonomy" id="1794699"/>
    <lineage>
        <taxon>Bacteria</taxon>
        <taxon>Pseudomonadati</taxon>
        <taxon>Thermodesulfobiota</taxon>
        <taxon>Thermodesulfobiia</taxon>
        <taxon>Thermodesulfobiales</taxon>
        <taxon>Thermodesulfobiaceae</taxon>
        <taxon>Thermodesulfobium</taxon>
    </lineage>
</organism>
<dbReference type="PANTHER" id="PTHR30292">
    <property type="entry name" value="UNCHARACTERIZED PROTEIN YBGL-RELATED"/>
    <property type="match status" value="1"/>
</dbReference>
<dbReference type="CDD" id="cd10787">
    <property type="entry name" value="LamB_YcsF_like"/>
    <property type="match status" value="1"/>
</dbReference>
<keyword evidence="2" id="KW-1185">Reference proteome</keyword>
<dbReference type="InterPro" id="IPR011330">
    <property type="entry name" value="Glyco_hydro/deAcase_b/a-brl"/>
</dbReference>
<proteinExistence type="predicted"/>
<dbReference type="NCBIfam" id="NF003814">
    <property type="entry name" value="PRK05406.1-3"/>
    <property type="match status" value="1"/>
</dbReference>
<dbReference type="NCBIfam" id="NF003816">
    <property type="entry name" value="PRK05406.1-5"/>
    <property type="match status" value="1"/>
</dbReference>